<dbReference type="EMBL" id="JACEMZ010000002">
    <property type="protein sequence ID" value="MBA4451752.1"/>
    <property type="molecule type" value="Genomic_DNA"/>
</dbReference>
<evidence type="ECO:0000313" key="2">
    <source>
        <dbReference type="Proteomes" id="UP000559653"/>
    </source>
</evidence>
<evidence type="ECO:0000313" key="1">
    <source>
        <dbReference type="EMBL" id="MBA4451752.1"/>
    </source>
</evidence>
<comment type="caution">
    <text evidence="1">The sequence shown here is derived from an EMBL/GenBank/DDBJ whole genome shotgun (WGS) entry which is preliminary data.</text>
</comment>
<dbReference type="Proteomes" id="UP000559653">
    <property type="component" value="Unassembled WGS sequence"/>
</dbReference>
<organism evidence="1 2">
    <name type="scientific">Candidatus Nitrosomaritimum aestuariumsis</name>
    <dbReference type="NCBI Taxonomy" id="3342354"/>
    <lineage>
        <taxon>Archaea</taxon>
        <taxon>Nitrososphaerota</taxon>
        <taxon>Nitrososphaeria</taxon>
        <taxon>Nitrosopumilales</taxon>
        <taxon>Nitrosopumilaceae</taxon>
        <taxon>Candidatus Nitrosomaritimum</taxon>
    </lineage>
</organism>
<name>A0AC60VWS1_9ARCH</name>
<reference evidence="1 2" key="1">
    <citation type="journal article" date="2020" name="Appl. Environ. Microbiol.">
        <title>Genomic Characteristics of a Novel Species of Ammonia-Oxidizing Archaea from the Jiulong River Estuary.</title>
        <authorList>
            <person name="Zou D."/>
            <person name="Wan R."/>
            <person name="Han L."/>
            <person name="Xu M.N."/>
            <person name="Liu Y."/>
            <person name="Liu H."/>
            <person name="Kao S.J."/>
            <person name="Li M."/>
        </authorList>
    </citation>
    <scope>NUCLEOTIDE SEQUENCE [LARGE SCALE GENOMIC DNA]</scope>
    <source>
        <strain evidence="1">W1bin1</strain>
    </source>
</reference>
<gene>
    <name evidence="1" type="ORF">H2B03_01030</name>
</gene>
<protein>
    <submittedName>
        <fullName evidence="1">TrmB family transcriptional regulator</fullName>
    </submittedName>
</protein>
<proteinExistence type="predicted"/>
<accession>A0AC60VWS1</accession>
<sequence length="386" mass="43272">MVNEHSLTVSLEEFGLSKYEAQAYVALISKGTISASELSYYSDIPRTKVYPTLLKLENKKLVIISKSKPIMCTAIAPEDAFDSVIHEQINKVNAMNTLVSKLKKASEESRKSRGSEEKRYYQLSANNVLNQLRKMIDGSKSSIQIAVDQWGLGLISECKEQLLSVNRRNLDVKILVPTTLIGSEAYRTIPDGVKIRASDVVQNCFIFDETELLMVSDENGKGVNFSSTEILGNNQSKLFTNIWKNAIKTESLADMTKSESQEIYKIIKIINENGLNHILNSIIVSKKLDIDMIKLLEKNGVNLKTKSLDDIIEMIDAAMQIMCSGHVNFDANNKNITIESKLNSGHSLPWVSILDGYLQKKGYKTRIVFQNNSTKGEKTHIKITKN</sequence>